<keyword evidence="4" id="KW-1185">Reference proteome</keyword>
<reference evidence="4" key="1">
    <citation type="submission" date="2017-08" db="EMBL/GenBank/DDBJ databases">
        <authorList>
            <person name="Huang Z."/>
        </authorList>
    </citation>
    <scope>NUCLEOTIDE SEQUENCE [LARGE SCALE GENOMIC DNA]</scope>
    <source>
        <strain evidence="4">SA5d-4</strain>
    </source>
</reference>
<dbReference type="Proteomes" id="UP000217083">
    <property type="component" value="Unassembled WGS sequence"/>
</dbReference>
<feature type="coiled-coil region" evidence="1">
    <location>
        <begin position="129"/>
        <end position="156"/>
    </location>
</feature>
<name>A0A263BWI4_9BACI</name>
<evidence type="ECO:0008006" key="5">
    <source>
        <dbReference type="Google" id="ProtNLM"/>
    </source>
</evidence>
<organism evidence="3 4">
    <name type="scientific">Lottiidibacillus patelloidae</name>
    <dbReference type="NCBI Taxonomy" id="2670334"/>
    <lineage>
        <taxon>Bacteria</taxon>
        <taxon>Bacillati</taxon>
        <taxon>Bacillota</taxon>
        <taxon>Bacilli</taxon>
        <taxon>Bacillales</taxon>
        <taxon>Bacillaceae</taxon>
        <taxon>Lottiidibacillus</taxon>
    </lineage>
</organism>
<keyword evidence="2" id="KW-0812">Transmembrane</keyword>
<feature type="transmembrane region" description="Helical" evidence="2">
    <location>
        <begin position="161"/>
        <end position="182"/>
    </location>
</feature>
<dbReference type="AlphaFoldDB" id="A0A263BWI4"/>
<keyword evidence="1" id="KW-0175">Coiled coil</keyword>
<reference evidence="3 4" key="2">
    <citation type="submission" date="2017-09" db="EMBL/GenBank/DDBJ databases">
        <title>Bacillus patelloidae sp. nov., isolated from the intestinal tract of a marine limpet.</title>
        <authorList>
            <person name="Liu R."/>
            <person name="Dong C."/>
            <person name="Shao Z."/>
        </authorList>
    </citation>
    <scope>NUCLEOTIDE SEQUENCE [LARGE SCALE GENOMIC DNA]</scope>
    <source>
        <strain evidence="3 4">SA5d-4</strain>
    </source>
</reference>
<comment type="caution">
    <text evidence="3">The sequence shown here is derived from an EMBL/GenBank/DDBJ whole genome shotgun (WGS) entry which is preliminary data.</text>
</comment>
<gene>
    <name evidence="3" type="ORF">CIB95_00405</name>
</gene>
<evidence type="ECO:0000313" key="3">
    <source>
        <dbReference type="EMBL" id="OZM58075.1"/>
    </source>
</evidence>
<sequence length="183" mass="21566">MDKVFYPSKRIKNSGIILFIFFFSFFVISFFVIKETFWIAFSGVYTLYQLIVLYQIMNNQLFVKINDRAITVSSLPLLFIKQNRVKWEEISEFNYSLNKGIVLLTIHRRHGKKVLINGYNDMKFHTAFLSNLSNDKGQIRQTIDELNNLLIEEQKRVKKKLYLSALLIVIPILVLIISIVFFV</sequence>
<dbReference type="RefSeq" id="WP_094920380.1">
    <property type="nucleotide sequence ID" value="NZ_NPIA01000001.1"/>
</dbReference>
<evidence type="ECO:0000256" key="2">
    <source>
        <dbReference type="SAM" id="Phobius"/>
    </source>
</evidence>
<dbReference type="EMBL" id="NPIA01000001">
    <property type="protein sequence ID" value="OZM58075.1"/>
    <property type="molecule type" value="Genomic_DNA"/>
</dbReference>
<accession>A0A263BWI4</accession>
<keyword evidence="2" id="KW-0472">Membrane</keyword>
<feature type="transmembrane region" description="Helical" evidence="2">
    <location>
        <begin position="12"/>
        <end position="31"/>
    </location>
</feature>
<keyword evidence="2" id="KW-1133">Transmembrane helix</keyword>
<evidence type="ECO:0000256" key="1">
    <source>
        <dbReference type="SAM" id="Coils"/>
    </source>
</evidence>
<feature type="transmembrane region" description="Helical" evidence="2">
    <location>
        <begin position="37"/>
        <end position="56"/>
    </location>
</feature>
<protein>
    <recommendedName>
        <fullName evidence="5">PH domain-containing protein</fullName>
    </recommendedName>
</protein>
<proteinExistence type="predicted"/>
<evidence type="ECO:0000313" key="4">
    <source>
        <dbReference type="Proteomes" id="UP000217083"/>
    </source>
</evidence>